<organism evidence="10 11">
    <name type="scientific">Tegillarca granosa</name>
    <name type="common">Malaysian cockle</name>
    <name type="synonym">Anadara granosa</name>
    <dbReference type="NCBI Taxonomy" id="220873"/>
    <lineage>
        <taxon>Eukaryota</taxon>
        <taxon>Metazoa</taxon>
        <taxon>Spiralia</taxon>
        <taxon>Lophotrochozoa</taxon>
        <taxon>Mollusca</taxon>
        <taxon>Bivalvia</taxon>
        <taxon>Autobranchia</taxon>
        <taxon>Pteriomorphia</taxon>
        <taxon>Arcoida</taxon>
        <taxon>Arcoidea</taxon>
        <taxon>Arcidae</taxon>
        <taxon>Tegillarca</taxon>
    </lineage>
</organism>
<evidence type="ECO:0000256" key="5">
    <source>
        <dbReference type="ARBA" id="ARBA00022989"/>
    </source>
</evidence>
<dbReference type="InterPro" id="IPR036938">
    <property type="entry name" value="PAP2/HPO_sf"/>
</dbReference>
<comment type="caution">
    <text evidence="10">The sequence shown here is derived from an EMBL/GenBank/DDBJ whole genome shotgun (WGS) entry which is preliminary data.</text>
</comment>
<evidence type="ECO:0000313" key="11">
    <source>
        <dbReference type="Proteomes" id="UP001217089"/>
    </source>
</evidence>
<proteinExistence type="inferred from homology"/>
<feature type="transmembrane region" description="Helical" evidence="8">
    <location>
        <begin position="124"/>
        <end position="150"/>
    </location>
</feature>
<feature type="domain" description="Phosphatidic acid phosphatase type 2/haloperoxidase" evidence="9">
    <location>
        <begin position="161"/>
        <end position="265"/>
    </location>
</feature>
<feature type="transmembrane region" description="Helical" evidence="8">
    <location>
        <begin position="210"/>
        <end position="235"/>
    </location>
</feature>
<dbReference type="CDD" id="cd03388">
    <property type="entry name" value="PAP2_SPPase1"/>
    <property type="match status" value="1"/>
</dbReference>
<evidence type="ECO:0000259" key="9">
    <source>
        <dbReference type="SMART" id="SM00014"/>
    </source>
</evidence>
<accession>A0ABQ9ETF1</accession>
<reference evidence="10 11" key="1">
    <citation type="submission" date="2022-12" db="EMBL/GenBank/DDBJ databases">
        <title>Chromosome-level genome of Tegillarca granosa.</title>
        <authorList>
            <person name="Kim J."/>
        </authorList>
    </citation>
    <scope>NUCLEOTIDE SEQUENCE [LARGE SCALE GENOMIC DNA]</scope>
    <source>
        <strain evidence="10">Teg-2019</strain>
        <tissue evidence="10">Adductor muscle</tissue>
    </source>
</reference>
<gene>
    <name evidence="10" type="ORF">KUTeg_013309</name>
</gene>
<evidence type="ECO:0000256" key="7">
    <source>
        <dbReference type="ARBA" id="ARBA00038324"/>
    </source>
</evidence>
<dbReference type="EMBL" id="JARBDR010000657">
    <property type="protein sequence ID" value="KAJ8308435.1"/>
    <property type="molecule type" value="Genomic_DNA"/>
</dbReference>
<keyword evidence="5 8" id="KW-1133">Transmembrane helix</keyword>
<feature type="transmembrane region" description="Helical" evidence="8">
    <location>
        <begin position="405"/>
        <end position="426"/>
    </location>
</feature>
<evidence type="ECO:0000256" key="1">
    <source>
        <dbReference type="ARBA" id="ARBA00004477"/>
    </source>
</evidence>
<dbReference type="Proteomes" id="UP001217089">
    <property type="component" value="Unassembled WGS sequence"/>
</dbReference>
<keyword evidence="2 8" id="KW-0812">Transmembrane</keyword>
<evidence type="ECO:0000313" key="10">
    <source>
        <dbReference type="EMBL" id="KAJ8308435.1"/>
    </source>
</evidence>
<dbReference type="SMART" id="SM00014">
    <property type="entry name" value="acidPPc"/>
    <property type="match status" value="1"/>
</dbReference>
<dbReference type="Pfam" id="PF01569">
    <property type="entry name" value="PAP2"/>
    <property type="match status" value="1"/>
</dbReference>
<comment type="similarity">
    <text evidence="7">Belongs to the type 2 lipid phosphate phosphatase family.</text>
</comment>
<dbReference type="SUPFAM" id="SSF48317">
    <property type="entry name" value="Acid phosphatase/Vanadium-dependent haloperoxidase"/>
    <property type="match status" value="1"/>
</dbReference>
<dbReference type="PANTHER" id="PTHR14969">
    <property type="entry name" value="SPHINGOSINE-1-PHOSPHATE PHOSPHOHYDROLASE"/>
    <property type="match status" value="1"/>
</dbReference>
<name>A0ABQ9ETF1_TEGGR</name>
<keyword evidence="3" id="KW-0378">Hydrolase</keyword>
<protein>
    <recommendedName>
        <fullName evidence="9">Phosphatidic acid phosphatase type 2/haloperoxidase domain-containing protein</fullName>
    </recommendedName>
</protein>
<dbReference type="PANTHER" id="PTHR14969:SF28">
    <property type="entry name" value="DIHYDROSPHINGOSINE 1-PHOSPHATE PHOSPHATASE LCB3-RELATED"/>
    <property type="match status" value="1"/>
</dbReference>
<comment type="subcellular location">
    <subcellularLocation>
        <location evidence="1">Endoplasmic reticulum membrane</location>
        <topology evidence="1">Multi-pass membrane protein</topology>
    </subcellularLocation>
</comment>
<feature type="transmembrane region" description="Helical" evidence="8">
    <location>
        <begin position="247"/>
        <end position="271"/>
    </location>
</feature>
<evidence type="ECO:0000256" key="4">
    <source>
        <dbReference type="ARBA" id="ARBA00022824"/>
    </source>
</evidence>
<feature type="transmembrane region" description="Helical" evidence="8">
    <location>
        <begin position="277"/>
        <end position="297"/>
    </location>
</feature>
<keyword evidence="4" id="KW-0256">Endoplasmic reticulum</keyword>
<feature type="transmembrane region" description="Helical" evidence="8">
    <location>
        <begin position="347"/>
        <end position="368"/>
    </location>
</feature>
<feature type="transmembrane region" description="Helical" evidence="8">
    <location>
        <begin position="309"/>
        <end position="327"/>
    </location>
</feature>
<evidence type="ECO:0000256" key="6">
    <source>
        <dbReference type="ARBA" id="ARBA00023136"/>
    </source>
</evidence>
<keyword evidence="6 8" id="KW-0472">Membrane</keyword>
<feature type="non-terminal residue" evidence="10">
    <location>
        <position position="436"/>
    </location>
</feature>
<evidence type="ECO:0000256" key="2">
    <source>
        <dbReference type="ARBA" id="ARBA00022692"/>
    </source>
</evidence>
<evidence type="ECO:0000256" key="8">
    <source>
        <dbReference type="SAM" id="Phobius"/>
    </source>
</evidence>
<evidence type="ECO:0000256" key="3">
    <source>
        <dbReference type="ARBA" id="ARBA00022801"/>
    </source>
</evidence>
<sequence length="436" mass="49106">MEKLRDLHKFISEPEHVSQFQKLCGVVPLKNTELRVQQNEGVHTNGVIQRHQNGYKKLELDPSLEKNGLVVNGECVKNSAEVCSTNGLRKDLSSLQRTSNGYATKNVDTGSNSEKDDFIIKNRFLYHLFCFGASLGNAIFYLIFFPFLLWNVNSRLTREMVIVWHWAMYIGQALKDIVKWPRPASPPVFKLEDRYEQEYGMPSTHATVGAVIPFSILIFPLLIGVVIAVLWTLLVCCSRIYLGMHTILDILAGLLLACIIMPAILPFVGIIDEFQTHHPVAAFVTVFGAYMLCYIYPTQYKWSTTKGDTANVHAISSGIAAGTWINYQLGLTSQSDHTFPLEVQVPTLNWFLCSILCLLVGTVLLVGIQSIVKPVSLRTVCYLYGIDRKDIAEQRRHGAEVPVRFFMYHFVSIGAATLAPVIFNYLGILREGYYTE</sequence>
<dbReference type="InterPro" id="IPR000326">
    <property type="entry name" value="PAP2/HPO"/>
</dbReference>
<dbReference type="Gene3D" id="1.20.144.10">
    <property type="entry name" value="Phosphatidic acid phosphatase type 2/haloperoxidase"/>
    <property type="match status" value="1"/>
</dbReference>
<keyword evidence="11" id="KW-1185">Reference proteome</keyword>